<reference evidence="5 6" key="1">
    <citation type="journal article" date="2014" name="Int. J. Syst. Evol. Microbiol.">
        <title>Celeribacter indicus sp. nov., a polycyclic aromatic hydrocarbon-degrading bacterium from deep-sea sediment and reclassification of Huaishuia halophila as Celeribacter halophilus comb. nov.</title>
        <authorList>
            <person name="Lai Q."/>
            <person name="Cao J."/>
            <person name="Yuan J."/>
            <person name="Li F."/>
            <person name="Shao Z."/>
        </authorList>
    </citation>
    <scope>NUCLEOTIDE SEQUENCE [LARGE SCALE GENOMIC DNA]</scope>
    <source>
        <strain evidence="5">P73</strain>
    </source>
</reference>
<evidence type="ECO:0000256" key="3">
    <source>
        <dbReference type="ARBA" id="ARBA00022764"/>
    </source>
</evidence>
<gene>
    <name evidence="5" type="ORF">P73_2836</name>
</gene>
<comment type="subcellular location">
    <subcellularLocation>
        <location evidence="1">Periplasm</location>
    </subcellularLocation>
</comment>
<dbReference type="AlphaFoldDB" id="A0A0B5E3C7"/>
<feature type="chain" id="PRO_5002114301" evidence="4">
    <location>
        <begin position="25"/>
        <end position="327"/>
    </location>
</feature>
<keyword evidence="2 4" id="KW-0732">Signal</keyword>
<dbReference type="HOGENOM" id="CLU_036176_2_3_5"/>
<dbReference type="GO" id="GO:0042597">
    <property type="term" value="C:periplasmic space"/>
    <property type="evidence" value="ECO:0007669"/>
    <property type="project" value="UniProtKB-SubCell"/>
</dbReference>
<feature type="signal peptide" evidence="4">
    <location>
        <begin position="1"/>
        <end position="24"/>
    </location>
</feature>
<proteinExistence type="predicted"/>
<keyword evidence="3" id="KW-0574">Periplasm</keyword>
<dbReference type="CDD" id="cd13602">
    <property type="entry name" value="PBP2_TRAP_BpDctp6_7"/>
    <property type="match status" value="1"/>
</dbReference>
<dbReference type="PANTHER" id="PTHR33376:SF4">
    <property type="entry name" value="SIALIC ACID-BINDING PERIPLASMIC PROTEIN SIAP"/>
    <property type="match status" value="1"/>
</dbReference>
<dbReference type="STRING" id="1208324.P73_2836"/>
<dbReference type="InterPro" id="IPR018389">
    <property type="entry name" value="DctP_fam"/>
</dbReference>
<protein>
    <submittedName>
        <fullName evidence="5">C4-dicarboxylate-binding periplasmic protein</fullName>
    </submittedName>
</protein>
<dbReference type="PANTHER" id="PTHR33376">
    <property type="match status" value="1"/>
</dbReference>
<evidence type="ECO:0000313" key="5">
    <source>
        <dbReference type="EMBL" id="AJE47551.1"/>
    </source>
</evidence>
<evidence type="ECO:0000256" key="4">
    <source>
        <dbReference type="SAM" id="SignalP"/>
    </source>
</evidence>
<dbReference type="Pfam" id="PF03480">
    <property type="entry name" value="DctP"/>
    <property type="match status" value="1"/>
</dbReference>
<dbReference type="GO" id="GO:0055085">
    <property type="term" value="P:transmembrane transport"/>
    <property type="evidence" value="ECO:0007669"/>
    <property type="project" value="InterPro"/>
</dbReference>
<evidence type="ECO:0000256" key="2">
    <source>
        <dbReference type="ARBA" id="ARBA00022729"/>
    </source>
</evidence>
<dbReference type="Proteomes" id="UP000031521">
    <property type="component" value="Chromosome"/>
</dbReference>
<dbReference type="EMBL" id="CP004393">
    <property type="protein sequence ID" value="AJE47551.1"/>
    <property type="molecule type" value="Genomic_DNA"/>
</dbReference>
<keyword evidence="6" id="KW-1185">Reference proteome</keyword>
<accession>A0A0B5E3C7</accession>
<evidence type="ECO:0000313" key="6">
    <source>
        <dbReference type="Proteomes" id="UP000031521"/>
    </source>
</evidence>
<dbReference type="InterPro" id="IPR038404">
    <property type="entry name" value="TRAP_DctP_sf"/>
</dbReference>
<sequence length="327" mass="36000">MMTNLFLSATLTCAMTVTATFATAETWDVSLPWGPSEYHVGNAERFAEAVEEATGGELSLKIHAGGALGVRPTETVRALEDGIVPMGETAAMMNVGDLPLLGLDGIPFLFDDESDVERYYQLIRPVWEEALETRNQKLLYSVPWPTQLIFTNRKIESLDDFEGLAVRTMDTNTSNLAESLGMLPLIMGSADVIPALATGKLDAVMTSGTTAVAQQLWEFLDYGYVTNHMVSFNLMSVNMDYWNELAPETQQTVLDLAATMEPEFWEVARQEHDMRMKQLEENGLEVSVPSPDMLAAMRDATASLEQNLVASTGADAERVLNAYHAED</sequence>
<dbReference type="KEGG" id="cid:P73_2836"/>
<dbReference type="Gene3D" id="3.40.190.170">
    <property type="entry name" value="Bacterial extracellular solute-binding protein, family 7"/>
    <property type="match status" value="1"/>
</dbReference>
<dbReference type="NCBIfam" id="NF037995">
    <property type="entry name" value="TRAP_S1"/>
    <property type="match status" value="1"/>
</dbReference>
<evidence type="ECO:0000256" key="1">
    <source>
        <dbReference type="ARBA" id="ARBA00004418"/>
    </source>
</evidence>
<organism evidence="5 6">
    <name type="scientific">Celeribacter indicus</name>
    <dbReference type="NCBI Taxonomy" id="1208324"/>
    <lineage>
        <taxon>Bacteria</taxon>
        <taxon>Pseudomonadati</taxon>
        <taxon>Pseudomonadota</taxon>
        <taxon>Alphaproteobacteria</taxon>
        <taxon>Rhodobacterales</taxon>
        <taxon>Roseobacteraceae</taxon>
        <taxon>Celeribacter</taxon>
    </lineage>
</organism>
<name>A0A0B5E3C7_9RHOB</name>